<gene>
    <name evidence="8" type="ORF">P171DRAFT_483665</name>
</gene>
<feature type="transmembrane region" description="Helical" evidence="6">
    <location>
        <begin position="49"/>
        <end position="66"/>
    </location>
</feature>
<comment type="subcellular location">
    <subcellularLocation>
        <location evidence="1">Membrane</location>
        <topology evidence="1">Multi-pass membrane protein</topology>
    </subcellularLocation>
</comment>
<evidence type="ECO:0000256" key="3">
    <source>
        <dbReference type="ARBA" id="ARBA00022692"/>
    </source>
</evidence>
<dbReference type="PANTHER" id="PTHR48022:SF11">
    <property type="entry name" value="MONOSACCHARIDE TRANSPORTER (HXT8), PUTATIVE (AFU_ORTHOLOGUE AFUA_2G08120)-RELATED"/>
    <property type="match status" value="1"/>
</dbReference>
<reference evidence="8" key="1">
    <citation type="journal article" date="2020" name="Stud. Mycol.">
        <title>101 Dothideomycetes genomes: a test case for predicting lifestyles and emergence of pathogens.</title>
        <authorList>
            <person name="Haridas S."/>
            <person name="Albert R."/>
            <person name="Binder M."/>
            <person name="Bloem J."/>
            <person name="Labutti K."/>
            <person name="Salamov A."/>
            <person name="Andreopoulos B."/>
            <person name="Baker S."/>
            <person name="Barry K."/>
            <person name="Bills G."/>
            <person name="Bluhm B."/>
            <person name="Cannon C."/>
            <person name="Castanera R."/>
            <person name="Culley D."/>
            <person name="Daum C."/>
            <person name="Ezra D."/>
            <person name="Gonzalez J."/>
            <person name="Henrissat B."/>
            <person name="Kuo A."/>
            <person name="Liang C."/>
            <person name="Lipzen A."/>
            <person name="Lutzoni F."/>
            <person name="Magnuson J."/>
            <person name="Mondo S."/>
            <person name="Nolan M."/>
            <person name="Ohm R."/>
            <person name="Pangilinan J."/>
            <person name="Park H.-J."/>
            <person name="Ramirez L."/>
            <person name="Alfaro M."/>
            <person name="Sun H."/>
            <person name="Tritt A."/>
            <person name="Yoshinaga Y."/>
            <person name="Zwiers L.-H."/>
            <person name="Turgeon B."/>
            <person name="Goodwin S."/>
            <person name="Spatafora J."/>
            <person name="Crous P."/>
            <person name="Grigoriev I."/>
        </authorList>
    </citation>
    <scope>NUCLEOTIDE SEQUENCE</scope>
    <source>
        <strain evidence="8">CBS 690.94</strain>
    </source>
</reference>
<protein>
    <submittedName>
        <fullName evidence="8">MFS general substrate transporter</fullName>
    </submittedName>
</protein>
<dbReference type="InterPro" id="IPR005829">
    <property type="entry name" value="Sugar_transporter_CS"/>
</dbReference>
<dbReference type="Gene3D" id="1.20.1250.20">
    <property type="entry name" value="MFS general substrate transporter like domains"/>
    <property type="match status" value="1"/>
</dbReference>
<dbReference type="InterPro" id="IPR020846">
    <property type="entry name" value="MFS_dom"/>
</dbReference>
<keyword evidence="5 6" id="KW-0472">Membrane</keyword>
<dbReference type="OrthoDB" id="6612291at2759"/>
<keyword evidence="3 6" id="KW-0812">Transmembrane</keyword>
<feature type="transmembrane region" description="Helical" evidence="6">
    <location>
        <begin position="105"/>
        <end position="131"/>
    </location>
</feature>
<name>A0A9P4UDG6_9PLEO</name>
<keyword evidence="9" id="KW-1185">Reference proteome</keyword>
<feature type="domain" description="Major facilitator superfamily (MFS) profile" evidence="7">
    <location>
        <begin position="1"/>
        <end position="165"/>
    </location>
</feature>
<evidence type="ECO:0000256" key="5">
    <source>
        <dbReference type="ARBA" id="ARBA00023136"/>
    </source>
</evidence>
<evidence type="ECO:0000259" key="7">
    <source>
        <dbReference type="PROSITE" id="PS50850"/>
    </source>
</evidence>
<evidence type="ECO:0000256" key="6">
    <source>
        <dbReference type="SAM" id="Phobius"/>
    </source>
</evidence>
<evidence type="ECO:0000256" key="1">
    <source>
        <dbReference type="ARBA" id="ARBA00004141"/>
    </source>
</evidence>
<feature type="transmembrane region" description="Helical" evidence="6">
    <location>
        <begin position="73"/>
        <end position="93"/>
    </location>
</feature>
<dbReference type="PROSITE" id="PS50850">
    <property type="entry name" value="MFS"/>
    <property type="match status" value="1"/>
</dbReference>
<dbReference type="PROSITE" id="PS00216">
    <property type="entry name" value="SUGAR_TRANSPORT_1"/>
    <property type="match status" value="1"/>
</dbReference>
<dbReference type="Proteomes" id="UP000799764">
    <property type="component" value="Unassembled WGS sequence"/>
</dbReference>
<dbReference type="InterPro" id="IPR036259">
    <property type="entry name" value="MFS_trans_sf"/>
</dbReference>
<dbReference type="Pfam" id="PF00083">
    <property type="entry name" value="Sugar_tr"/>
    <property type="match status" value="1"/>
</dbReference>
<dbReference type="AlphaFoldDB" id="A0A9P4UDG6"/>
<dbReference type="GO" id="GO:0016020">
    <property type="term" value="C:membrane"/>
    <property type="evidence" value="ECO:0007669"/>
    <property type="project" value="UniProtKB-SubCell"/>
</dbReference>
<dbReference type="InterPro" id="IPR050360">
    <property type="entry name" value="MFS_Sugar_Transporters"/>
</dbReference>
<dbReference type="EMBL" id="MU001498">
    <property type="protein sequence ID" value="KAF2446316.1"/>
    <property type="molecule type" value="Genomic_DNA"/>
</dbReference>
<evidence type="ECO:0000256" key="2">
    <source>
        <dbReference type="ARBA" id="ARBA00010992"/>
    </source>
</evidence>
<dbReference type="PANTHER" id="PTHR48022">
    <property type="entry name" value="PLASTIDIC GLUCOSE TRANSPORTER 4"/>
    <property type="match status" value="1"/>
</dbReference>
<evidence type="ECO:0000256" key="4">
    <source>
        <dbReference type="ARBA" id="ARBA00022989"/>
    </source>
</evidence>
<evidence type="ECO:0000313" key="8">
    <source>
        <dbReference type="EMBL" id="KAF2446316.1"/>
    </source>
</evidence>
<dbReference type="SUPFAM" id="SSF103473">
    <property type="entry name" value="MFS general substrate transporter"/>
    <property type="match status" value="1"/>
</dbReference>
<dbReference type="GO" id="GO:0005351">
    <property type="term" value="F:carbohydrate:proton symporter activity"/>
    <property type="evidence" value="ECO:0007669"/>
    <property type="project" value="TreeGrafter"/>
</dbReference>
<comment type="caution">
    <text evidence="8">The sequence shown here is derived from an EMBL/GenBank/DDBJ whole genome shotgun (WGS) entry which is preliminary data.</text>
</comment>
<organism evidence="8 9">
    <name type="scientific">Karstenula rhodostoma CBS 690.94</name>
    <dbReference type="NCBI Taxonomy" id="1392251"/>
    <lineage>
        <taxon>Eukaryota</taxon>
        <taxon>Fungi</taxon>
        <taxon>Dikarya</taxon>
        <taxon>Ascomycota</taxon>
        <taxon>Pezizomycotina</taxon>
        <taxon>Dothideomycetes</taxon>
        <taxon>Pleosporomycetidae</taxon>
        <taxon>Pleosporales</taxon>
        <taxon>Massarineae</taxon>
        <taxon>Didymosphaeriaceae</taxon>
        <taxon>Karstenula</taxon>
    </lineage>
</organism>
<keyword evidence="4 6" id="KW-1133">Transmembrane helix</keyword>
<dbReference type="InterPro" id="IPR005828">
    <property type="entry name" value="MFS_sugar_transport-like"/>
</dbReference>
<evidence type="ECO:0000313" key="9">
    <source>
        <dbReference type="Proteomes" id="UP000799764"/>
    </source>
</evidence>
<comment type="similarity">
    <text evidence="2">Belongs to the major facilitator superfamily. Sugar transporter (TC 2.A.1.1) family.</text>
</comment>
<accession>A0A9P4UDG6</accession>
<proteinExistence type="inferred from homology"/>
<sequence>MGLIDAEGALTGDGAALIGTMNRVFQTGVVLDILSSSYIMDLWGRKPNVYYLSIISLVGGALLCGAQNIEMFIVARFIAGWGSWGFFAVTPTYSAELAPPGIRGFFIGMNGVNIAFGYAVATYMGMAFYFVEDVANWRGPLGIALLRRLPVRKNPEDVKRSGNGK</sequence>